<dbReference type="Proteomes" id="UP000076927">
    <property type="component" value="Chromosome"/>
</dbReference>
<evidence type="ECO:0000313" key="1">
    <source>
        <dbReference type="EMBL" id="ANE47726.1"/>
    </source>
</evidence>
<name>A0A172TL73_9BACL</name>
<reference evidence="1 2" key="1">
    <citation type="submission" date="2015-01" db="EMBL/GenBank/DDBJ databases">
        <title>Paenibacillus swuensis/DY6/whole genome sequencing.</title>
        <authorList>
            <person name="Kim M.K."/>
            <person name="Srinivasan S."/>
            <person name="Lee J.-J."/>
        </authorList>
    </citation>
    <scope>NUCLEOTIDE SEQUENCE [LARGE SCALE GENOMIC DNA]</scope>
    <source>
        <strain evidence="1 2">DY6</strain>
    </source>
</reference>
<dbReference type="STRING" id="1178515.SY83_17170"/>
<evidence type="ECO:0000313" key="2">
    <source>
        <dbReference type="Proteomes" id="UP000076927"/>
    </source>
</evidence>
<sequence>MAIQFLDERISVQNDTSSGTLVLPTPAPLLLGDIGLQVLAAIPTGNAADVRVALNGIVGLSTDIGVIDTVTLTVERNSTGEAGTGVTVLTEIFVTTGIAAFPPLSVSAGDFPPESDVLNGEIRYSLFIVVEGEGSLILTGPVVFNGSASAGTTG</sequence>
<protein>
    <recommendedName>
        <fullName evidence="3">Exosporium protein C</fullName>
    </recommendedName>
</protein>
<keyword evidence="2" id="KW-1185">Reference proteome</keyword>
<proteinExistence type="predicted"/>
<dbReference type="PATRIC" id="fig|1178515.4.peg.3454"/>
<organism evidence="1 2">
    <name type="scientific">Paenibacillus swuensis</name>
    <dbReference type="NCBI Taxonomy" id="1178515"/>
    <lineage>
        <taxon>Bacteria</taxon>
        <taxon>Bacillati</taxon>
        <taxon>Bacillota</taxon>
        <taxon>Bacilli</taxon>
        <taxon>Bacillales</taxon>
        <taxon>Paenibacillaceae</taxon>
        <taxon>Paenibacillus</taxon>
    </lineage>
</organism>
<evidence type="ECO:0008006" key="3">
    <source>
        <dbReference type="Google" id="ProtNLM"/>
    </source>
</evidence>
<accession>A0A172TL73</accession>
<gene>
    <name evidence="1" type="ORF">SY83_17170</name>
</gene>
<dbReference type="AlphaFoldDB" id="A0A172TL73"/>
<dbReference type="OrthoDB" id="2604834at2"/>
<dbReference type="KEGG" id="pswu:SY83_17170"/>
<dbReference type="RefSeq" id="WP_068608715.1">
    <property type="nucleotide sequence ID" value="NZ_CP011388.1"/>
</dbReference>
<dbReference type="EMBL" id="CP011388">
    <property type="protein sequence ID" value="ANE47726.1"/>
    <property type="molecule type" value="Genomic_DNA"/>
</dbReference>